<keyword evidence="2" id="KW-1185">Reference proteome</keyword>
<name>A0ABV0T1K3_9TELE</name>
<dbReference type="Proteomes" id="UP001482620">
    <property type="component" value="Unassembled WGS sequence"/>
</dbReference>
<evidence type="ECO:0000313" key="1">
    <source>
        <dbReference type="EMBL" id="MEQ2226719.1"/>
    </source>
</evidence>
<protein>
    <submittedName>
        <fullName evidence="1">Uncharacterized protein</fullName>
    </submittedName>
</protein>
<comment type="caution">
    <text evidence="1">The sequence shown here is derived from an EMBL/GenBank/DDBJ whole genome shotgun (WGS) entry which is preliminary data.</text>
</comment>
<dbReference type="EMBL" id="JAHRIQ010016024">
    <property type="protein sequence ID" value="MEQ2226719.1"/>
    <property type="molecule type" value="Genomic_DNA"/>
</dbReference>
<reference evidence="1 2" key="1">
    <citation type="submission" date="2021-06" db="EMBL/GenBank/DDBJ databases">
        <authorList>
            <person name="Palmer J.M."/>
        </authorList>
    </citation>
    <scope>NUCLEOTIDE SEQUENCE [LARGE SCALE GENOMIC DNA]</scope>
    <source>
        <strain evidence="2">if_2019</strain>
        <tissue evidence="1">Muscle</tissue>
    </source>
</reference>
<evidence type="ECO:0000313" key="2">
    <source>
        <dbReference type="Proteomes" id="UP001482620"/>
    </source>
</evidence>
<gene>
    <name evidence="1" type="ORF">ILYODFUR_030212</name>
</gene>
<proteinExistence type="predicted"/>
<accession>A0ABV0T1K3</accession>
<organism evidence="1 2">
    <name type="scientific">Ilyodon furcidens</name>
    <name type="common">goldbreast splitfin</name>
    <dbReference type="NCBI Taxonomy" id="33524"/>
    <lineage>
        <taxon>Eukaryota</taxon>
        <taxon>Metazoa</taxon>
        <taxon>Chordata</taxon>
        <taxon>Craniata</taxon>
        <taxon>Vertebrata</taxon>
        <taxon>Euteleostomi</taxon>
        <taxon>Actinopterygii</taxon>
        <taxon>Neopterygii</taxon>
        <taxon>Teleostei</taxon>
        <taxon>Neoteleostei</taxon>
        <taxon>Acanthomorphata</taxon>
        <taxon>Ovalentaria</taxon>
        <taxon>Atherinomorphae</taxon>
        <taxon>Cyprinodontiformes</taxon>
        <taxon>Goodeidae</taxon>
        <taxon>Ilyodon</taxon>
    </lineage>
</organism>
<sequence length="120" mass="13283">MTNVIDFATVCPDFPTDLLKIPKTDGPVLINGVIEENDSELIILASKANVAGWLLVHYVFSSLAGRVMNFVLNERKMFEGVSCSESITPVVKLVWISLLLTFCMRVGRGGGGWWVFLFCL</sequence>